<evidence type="ECO:0000259" key="7">
    <source>
        <dbReference type="Pfam" id="PF22924"/>
    </source>
</evidence>
<dbReference type="AlphaFoldDB" id="A0A2X4U2T5"/>
<evidence type="ECO:0000256" key="4">
    <source>
        <dbReference type="ARBA" id="ARBA00022827"/>
    </source>
</evidence>
<dbReference type="GO" id="GO:0033540">
    <property type="term" value="P:fatty acid beta-oxidation using acyl-CoA oxidase"/>
    <property type="evidence" value="ECO:0007669"/>
    <property type="project" value="TreeGrafter"/>
</dbReference>
<evidence type="ECO:0000256" key="2">
    <source>
        <dbReference type="ARBA" id="ARBA00006288"/>
    </source>
</evidence>
<dbReference type="SUPFAM" id="SSF56645">
    <property type="entry name" value="Acyl-CoA dehydrogenase NM domain-like"/>
    <property type="match status" value="1"/>
</dbReference>
<dbReference type="PANTHER" id="PTHR10909:SF382">
    <property type="entry name" value="ACYL-COENZYME A OXIDASE"/>
    <property type="match status" value="1"/>
</dbReference>
<dbReference type="Pfam" id="PF01756">
    <property type="entry name" value="ACOX"/>
    <property type="match status" value="1"/>
</dbReference>
<dbReference type="GO" id="GO:0005504">
    <property type="term" value="F:fatty acid binding"/>
    <property type="evidence" value="ECO:0007669"/>
    <property type="project" value="TreeGrafter"/>
</dbReference>
<evidence type="ECO:0000256" key="3">
    <source>
        <dbReference type="ARBA" id="ARBA00022630"/>
    </source>
</evidence>
<proteinExistence type="inferred from homology"/>
<dbReference type="PANTHER" id="PTHR10909">
    <property type="entry name" value="ELECTRON TRANSPORT OXIDOREDUCTASE"/>
    <property type="match status" value="1"/>
</dbReference>
<evidence type="ECO:0000313" key="8">
    <source>
        <dbReference type="EMBL" id="SQI28582.1"/>
    </source>
</evidence>
<keyword evidence="3" id="KW-0285">Flavoprotein</keyword>
<dbReference type="InterPro" id="IPR002655">
    <property type="entry name" value="Acyl-CoA_oxidase_C"/>
</dbReference>
<dbReference type="SUPFAM" id="SSF47203">
    <property type="entry name" value="Acyl-CoA dehydrogenase C-terminal domain-like"/>
    <property type="match status" value="2"/>
</dbReference>
<dbReference type="GO" id="GO:0055088">
    <property type="term" value="P:lipid homeostasis"/>
    <property type="evidence" value="ECO:0007669"/>
    <property type="project" value="TreeGrafter"/>
</dbReference>
<dbReference type="InterPro" id="IPR055060">
    <property type="entry name" value="ACOX_C_alpha1"/>
</dbReference>
<feature type="domain" description="Acyl-CoA oxidase C-alpha1" evidence="7">
    <location>
        <begin position="274"/>
        <end position="414"/>
    </location>
</feature>
<accession>A0A2X4U2T5</accession>
<keyword evidence="4" id="KW-0274">FAD</keyword>
<dbReference type="RefSeq" id="WP_072698098.1">
    <property type="nucleotide sequence ID" value="NZ_JAFBBL010000001.1"/>
</dbReference>
<dbReference type="InterPro" id="IPR009100">
    <property type="entry name" value="AcylCoA_DH/oxidase_NM_dom_sf"/>
</dbReference>
<comment type="similarity">
    <text evidence="2">Belongs to the acyl-CoA oxidase family.</text>
</comment>
<evidence type="ECO:0000313" key="9">
    <source>
        <dbReference type="Proteomes" id="UP000249091"/>
    </source>
</evidence>
<sequence length="596" mass="65131">MTLDSYVELCFDGRYNDVHRPVRALLTDEIFDPRAGLTANENGRLAYERARFVGRHSVRPTAAASDIYQLCALAEWPGLCDVSVFSILMVHYNLMVATVVDRMRPNEYVTPMLAELDEFKSFGPYLATELGYGNNVANLQTTATYDAETREFVLHTPGTLASKHMSYSGFSDIPKIAVVLARTIVGGRDHGVFPFLVRLTTTEGAVAGIRTAACPEKPVQGLDNGITQFEEHRVPEQAWLSRGLATLSADGEFVAEMANPRRRFLASMSRIFPGRLCVSSAALGASKAALYIALRFSSARLTSAPGSKPRAVRAHLPYRAQLYPAVAITYALTAQLNALKARYEVNPTDLALQTEISATKAVITLVVQDIVMTCRERCGAQGIFAVNRIIDYISLVQGLVTAEGDSQVLLATAAGQQLASDHEQIDPSAHPVRLPVLELLARRTDLAAKRYHETRASEDAATTAFDGINQAAPIALDFGRFWILERSIETLLDRAASLADAHAQDVILRIAELVAVSELVRDPLDLMADGAVQPDVPAQWRDRIFQLCDHLDPEIDQLIGAFGFTPELLRAPIAEADYATAFLNHCVGTATTAFTR</sequence>
<name>A0A2X4U2T5_9NOCA</name>
<keyword evidence="9" id="KW-1185">Reference proteome</keyword>
<evidence type="ECO:0000256" key="1">
    <source>
        <dbReference type="ARBA" id="ARBA00001974"/>
    </source>
</evidence>
<dbReference type="Pfam" id="PF22924">
    <property type="entry name" value="ACOX_C_alpha1"/>
    <property type="match status" value="1"/>
</dbReference>
<gene>
    <name evidence="8" type="ORF">NCTC10994_00331</name>
</gene>
<dbReference type="GO" id="GO:0071949">
    <property type="term" value="F:FAD binding"/>
    <property type="evidence" value="ECO:0007669"/>
    <property type="project" value="InterPro"/>
</dbReference>
<comment type="cofactor">
    <cofactor evidence="1">
        <name>FAD</name>
        <dbReference type="ChEBI" id="CHEBI:57692"/>
    </cofactor>
</comment>
<feature type="domain" description="Acyl-CoA oxidase C-terminal" evidence="6">
    <location>
        <begin position="440"/>
        <end position="577"/>
    </location>
</feature>
<dbReference type="InterPro" id="IPR012258">
    <property type="entry name" value="Acyl-CoA_oxidase"/>
</dbReference>
<dbReference type="Proteomes" id="UP000249091">
    <property type="component" value="Chromosome 1"/>
</dbReference>
<dbReference type="InterPro" id="IPR046373">
    <property type="entry name" value="Acyl-CoA_Oxase/DH_mid-dom_sf"/>
</dbReference>
<evidence type="ECO:0000259" key="6">
    <source>
        <dbReference type="Pfam" id="PF01756"/>
    </source>
</evidence>
<organism evidence="8 9">
    <name type="scientific">Rhodococcus coprophilus</name>
    <dbReference type="NCBI Taxonomy" id="38310"/>
    <lineage>
        <taxon>Bacteria</taxon>
        <taxon>Bacillati</taxon>
        <taxon>Actinomycetota</taxon>
        <taxon>Actinomycetes</taxon>
        <taxon>Mycobacteriales</taxon>
        <taxon>Nocardiaceae</taxon>
        <taxon>Rhodococcus</taxon>
    </lineage>
</organism>
<reference evidence="8 9" key="1">
    <citation type="submission" date="2018-06" db="EMBL/GenBank/DDBJ databases">
        <authorList>
            <consortium name="Pathogen Informatics"/>
            <person name="Doyle S."/>
        </authorList>
    </citation>
    <scope>NUCLEOTIDE SEQUENCE [LARGE SCALE GENOMIC DNA]</scope>
    <source>
        <strain evidence="8 9">NCTC10994</strain>
    </source>
</reference>
<dbReference type="Gene3D" id="1.20.140.10">
    <property type="entry name" value="Butyryl-CoA Dehydrogenase, subunit A, domain 3"/>
    <property type="match status" value="2"/>
</dbReference>
<evidence type="ECO:0000256" key="5">
    <source>
        <dbReference type="ARBA" id="ARBA00023002"/>
    </source>
</evidence>
<keyword evidence="5" id="KW-0560">Oxidoreductase</keyword>
<dbReference type="STRING" id="1219011.GCA_001895045_00052"/>
<dbReference type="KEGG" id="rcr:NCTC10994_00331"/>
<protein>
    <submittedName>
        <fullName evidence="8">Acyl-CoA oxidase</fullName>
    </submittedName>
</protein>
<dbReference type="Gene3D" id="2.40.110.10">
    <property type="entry name" value="Butyryl-CoA Dehydrogenase, subunit A, domain 2"/>
    <property type="match status" value="1"/>
</dbReference>
<dbReference type="GO" id="GO:0003997">
    <property type="term" value="F:acyl-CoA oxidase activity"/>
    <property type="evidence" value="ECO:0007669"/>
    <property type="project" value="InterPro"/>
</dbReference>
<dbReference type="EMBL" id="LS483468">
    <property type="protein sequence ID" value="SQI28582.1"/>
    <property type="molecule type" value="Genomic_DNA"/>
</dbReference>
<dbReference type="InterPro" id="IPR036250">
    <property type="entry name" value="AcylCo_DH-like_C"/>
</dbReference>